<reference evidence="10 11" key="1">
    <citation type="submission" date="2016-11" db="EMBL/GenBank/DDBJ databases">
        <authorList>
            <person name="Jaros S."/>
            <person name="Januszkiewicz K."/>
            <person name="Wedrychowicz H."/>
        </authorList>
    </citation>
    <scope>NUCLEOTIDE SEQUENCE [LARGE SCALE GENOMIC DNA]</scope>
    <source>
        <strain evidence="10 11">Y1</strain>
    </source>
</reference>
<dbReference type="Pfam" id="PF02518">
    <property type="entry name" value="HATPase_c"/>
    <property type="match status" value="1"/>
</dbReference>
<dbReference type="Gene3D" id="1.10.287.130">
    <property type="match status" value="1"/>
</dbReference>
<keyword evidence="8" id="KW-0472">Membrane</keyword>
<feature type="transmembrane region" description="Helical" evidence="8">
    <location>
        <begin position="241"/>
        <end position="260"/>
    </location>
</feature>
<dbReference type="AlphaFoldDB" id="A0A1M7JN17"/>
<protein>
    <recommendedName>
        <fullName evidence="3">histidine kinase</fullName>
        <ecNumber evidence="3">2.7.13.3</ecNumber>
    </recommendedName>
</protein>
<evidence type="ECO:0000313" key="11">
    <source>
        <dbReference type="Proteomes" id="UP000184394"/>
    </source>
</evidence>
<gene>
    <name evidence="10" type="ORF">SAMN04487860_106118</name>
</gene>
<dbReference type="InterPro" id="IPR003661">
    <property type="entry name" value="HisK_dim/P_dom"/>
</dbReference>
<feature type="transmembrane region" description="Helical" evidence="8">
    <location>
        <begin position="12"/>
        <end position="34"/>
    </location>
</feature>
<sequence>MNKKESKLRRKLFVLILVSMFVLLICMGAVFAFFTRQIRTKEKEALTQFSEDMKDVYYEDQKYILSTDTYYSIKWLSYLASRFFYSTYSQEGFEIQCLTLLDSYCNATNKTMDFTDDEVIIAYHGDYFFCANGYSQEYAEWLLNDLYTDERRQSEAGDPGCTDGVTWLKQSGFNISYMKREDSYISIGIDTVYDMSDEQPIKLCIIKTTNDSGKIDNYSEQFIDKYADTANNTNVRAMRRAFLIISAILIIIILLCLIYTRKIAEYIADPIELEQLRAQQEKEALEEANRMKTAFLSDASHELKTPLAAMSGYAQNAELDLVNGSNTILVQEKLKRIASESNRMALMVTQILDATRIEEGRMVLELAPCDIESIVRETVETYFSVLNKNNNRLALRIPLELPKVEADSSRLQRVFVNLISNALKHTKNGTILVKAEEEEGFVKVIVKDTGSGIPEEDMPHIWERYYKGKHSETGTGLGLFICKFIVESHGGRIWAESEIGKGTTFTFTLPLK</sequence>
<dbReference type="SUPFAM" id="SSF55874">
    <property type="entry name" value="ATPase domain of HSP90 chaperone/DNA topoisomerase II/histidine kinase"/>
    <property type="match status" value="1"/>
</dbReference>
<dbReference type="PROSITE" id="PS50109">
    <property type="entry name" value="HIS_KIN"/>
    <property type="match status" value="1"/>
</dbReference>
<organism evidence="10 11">
    <name type="scientific">Ruminococcus flavefaciens</name>
    <dbReference type="NCBI Taxonomy" id="1265"/>
    <lineage>
        <taxon>Bacteria</taxon>
        <taxon>Bacillati</taxon>
        <taxon>Bacillota</taxon>
        <taxon>Clostridia</taxon>
        <taxon>Eubacteriales</taxon>
        <taxon>Oscillospiraceae</taxon>
        <taxon>Ruminococcus</taxon>
    </lineage>
</organism>
<dbReference type="InterPro" id="IPR036890">
    <property type="entry name" value="HATPase_C_sf"/>
</dbReference>
<dbReference type="PRINTS" id="PR00344">
    <property type="entry name" value="BCTRLSENSOR"/>
</dbReference>
<dbReference type="Pfam" id="PF00512">
    <property type="entry name" value="HisKA"/>
    <property type="match status" value="1"/>
</dbReference>
<dbReference type="RefSeq" id="WP_072950529.1">
    <property type="nucleotide sequence ID" value="NZ_FRCT01000006.1"/>
</dbReference>
<dbReference type="CDD" id="cd00075">
    <property type="entry name" value="HATPase"/>
    <property type="match status" value="1"/>
</dbReference>
<evidence type="ECO:0000256" key="4">
    <source>
        <dbReference type="ARBA" id="ARBA00022553"/>
    </source>
</evidence>
<evidence type="ECO:0000256" key="6">
    <source>
        <dbReference type="ARBA" id="ARBA00022777"/>
    </source>
</evidence>
<comment type="catalytic activity">
    <reaction evidence="1">
        <text>ATP + protein L-histidine = ADP + protein N-phospho-L-histidine.</text>
        <dbReference type="EC" id="2.7.13.3"/>
    </reaction>
</comment>
<dbReference type="GO" id="GO:0016020">
    <property type="term" value="C:membrane"/>
    <property type="evidence" value="ECO:0007669"/>
    <property type="project" value="UniProtKB-SubCell"/>
</dbReference>
<dbReference type="InterPro" id="IPR050736">
    <property type="entry name" value="Sensor_HK_Regulatory"/>
</dbReference>
<dbReference type="SUPFAM" id="SSF47384">
    <property type="entry name" value="Homodimeric domain of signal transducing histidine kinase"/>
    <property type="match status" value="1"/>
</dbReference>
<dbReference type="Proteomes" id="UP000184394">
    <property type="component" value="Unassembled WGS sequence"/>
</dbReference>
<dbReference type="EMBL" id="FRCT01000006">
    <property type="protein sequence ID" value="SHM54470.1"/>
    <property type="molecule type" value="Genomic_DNA"/>
</dbReference>
<evidence type="ECO:0000256" key="1">
    <source>
        <dbReference type="ARBA" id="ARBA00000085"/>
    </source>
</evidence>
<name>A0A1M7JN17_RUMFL</name>
<dbReference type="PANTHER" id="PTHR43711:SF1">
    <property type="entry name" value="HISTIDINE KINASE 1"/>
    <property type="match status" value="1"/>
</dbReference>
<keyword evidence="7" id="KW-0902">Two-component regulatory system</keyword>
<dbReference type="SMART" id="SM00388">
    <property type="entry name" value="HisKA"/>
    <property type="match status" value="1"/>
</dbReference>
<evidence type="ECO:0000256" key="8">
    <source>
        <dbReference type="SAM" id="Phobius"/>
    </source>
</evidence>
<dbReference type="OrthoDB" id="153958at2"/>
<keyword evidence="4" id="KW-0597">Phosphoprotein</keyword>
<proteinExistence type="predicted"/>
<dbReference type="CDD" id="cd00082">
    <property type="entry name" value="HisKA"/>
    <property type="match status" value="1"/>
</dbReference>
<dbReference type="InterPro" id="IPR004358">
    <property type="entry name" value="Sig_transdc_His_kin-like_C"/>
</dbReference>
<evidence type="ECO:0000259" key="9">
    <source>
        <dbReference type="PROSITE" id="PS50109"/>
    </source>
</evidence>
<dbReference type="InterPro" id="IPR005467">
    <property type="entry name" value="His_kinase_dom"/>
</dbReference>
<evidence type="ECO:0000256" key="3">
    <source>
        <dbReference type="ARBA" id="ARBA00012438"/>
    </source>
</evidence>
<dbReference type="GO" id="GO:0000155">
    <property type="term" value="F:phosphorelay sensor kinase activity"/>
    <property type="evidence" value="ECO:0007669"/>
    <property type="project" value="InterPro"/>
</dbReference>
<comment type="subcellular location">
    <subcellularLocation>
        <location evidence="2">Membrane</location>
    </subcellularLocation>
</comment>
<evidence type="ECO:0000256" key="5">
    <source>
        <dbReference type="ARBA" id="ARBA00022679"/>
    </source>
</evidence>
<dbReference type="InterPro" id="IPR036097">
    <property type="entry name" value="HisK_dim/P_sf"/>
</dbReference>
<evidence type="ECO:0000313" key="10">
    <source>
        <dbReference type="EMBL" id="SHM54470.1"/>
    </source>
</evidence>
<accession>A0A1M7JN17</accession>
<keyword evidence="8" id="KW-0812">Transmembrane</keyword>
<dbReference type="SMART" id="SM00387">
    <property type="entry name" value="HATPase_c"/>
    <property type="match status" value="1"/>
</dbReference>
<evidence type="ECO:0000256" key="2">
    <source>
        <dbReference type="ARBA" id="ARBA00004370"/>
    </source>
</evidence>
<dbReference type="PANTHER" id="PTHR43711">
    <property type="entry name" value="TWO-COMPONENT HISTIDINE KINASE"/>
    <property type="match status" value="1"/>
</dbReference>
<keyword evidence="5" id="KW-0808">Transferase</keyword>
<dbReference type="FunFam" id="3.30.565.10:FF:000006">
    <property type="entry name" value="Sensor histidine kinase WalK"/>
    <property type="match status" value="1"/>
</dbReference>
<feature type="domain" description="Histidine kinase" evidence="9">
    <location>
        <begin position="298"/>
        <end position="512"/>
    </location>
</feature>
<evidence type="ECO:0000256" key="7">
    <source>
        <dbReference type="ARBA" id="ARBA00023012"/>
    </source>
</evidence>
<keyword evidence="6 10" id="KW-0418">Kinase</keyword>
<dbReference type="Gene3D" id="3.30.565.10">
    <property type="entry name" value="Histidine kinase-like ATPase, C-terminal domain"/>
    <property type="match status" value="1"/>
</dbReference>
<keyword evidence="8" id="KW-1133">Transmembrane helix</keyword>
<dbReference type="EC" id="2.7.13.3" evidence="3"/>
<dbReference type="InterPro" id="IPR003594">
    <property type="entry name" value="HATPase_dom"/>
</dbReference>